<protein>
    <submittedName>
        <fullName evidence="2">Uncharacterized protein</fullName>
    </submittedName>
</protein>
<accession>A0ABC9ZNN5</accession>
<reference evidence="2 3" key="1">
    <citation type="submission" date="2019-06" db="EMBL/GenBank/DDBJ databases">
        <title>Draft genome sequence of Corynebacterium striatum NBRC 15291.</title>
        <authorList>
            <person name="Miura T."/>
            <person name="Furukawa M."/>
            <person name="Shimamura M."/>
            <person name="Ohyama Y."/>
            <person name="Yamazoe A."/>
            <person name="Kawasaki H."/>
        </authorList>
    </citation>
    <scope>NUCLEOTIDE SEQUENCE [LARGE SCALE GENOMIC DNA]</scope>
    <source>
        <strain evidence="2 3">NBRC 15291</strain>
    </source>
</reference>
<dbReference type="AlphaFoldDB" id="A0ABC9ZNN5"/>
<dbReference type="EMBL" id="BJLD01000002">
    <property type="protein sequence ID" value="GEA43515.1"/>
    <property type="molecule type" value="Genomic_DNA"/>
</dbReference>
<gene>
    <name evidence="2" type="ORF">Cst04h_16850</name>
</gene>
<evidence type="ECO:0000313" key="3">
    <source>
        <dbReference type="Proteomes" id="UP000315234"/>
    </source>
</evidence>
<evidence type="ECO:0000256" key="1">
    <source>
        <dbReference type="SAM" id="MobiDB-lite"/>
    </source>
</evidence>
<proteinExistence type="predicted"/>
<evidence type="ECO:0000313" key="2">
    <source>
        <dbReference type="EMBL" id="GEA43515.1"/>
    </source>
</evidence>
<sequence length="60" mass="6494">MRPCKPAASAISASKSSSMNLEPEFQSPETHYMQEGPHPADAKGEALPMLEAIGYFRSVN</sequence>
<feature type="region of interest" description="Disordered" evidence="1">
    <location>
        <begin position="1"/>
        <end position="44"/>
    </location>
</feature>
<feature type="compositionally biased region" description="Low complexity" evidence="1">
    <location>
        <begin position="7"/>
        <end position="18"/>
    </location>
</feature>
<organism evidence="2 3">
    <name type="scientific">Corynebacterium striatum</name>
    <dbReference type="NCBI Taxonomy" id="43770"/>
    <lineage>
        <taxon>Bacteria</taxon>
        <taxon>Bacillati</taxon>
        <taxon>Actinomycetota</taxon>
        <taxon>Actinomycetes</taxon>
        <taxon>Mycobacteriales</taxon>
        <taxon>Corynebacteriaceae</taxon>
        <taxon>Corynebacterium</taxon>
    </lineage>
</organism>
<comment type="caution">
    <text evidence="2">The sequence shown here is derived from an EMBL/GenBank/DDBJ whole genome shotgun (WGS) entry which is preliminary data.</text>
</comment>
<name>A0ABC9ZNN5_CORST</name>
<dbReference type="Proteomes" id="UP000315234">
    <property type="component" value="Unassembled WGS sequence"/>
</dbReference>